<dbReference type="EMBL" id="MIGC01000378">
    <property type="protein sequence ID" value="PHJ25186.1"/>
    <property type="molecule type" value="Genomic_DNA"/>
</dbReference>
<protein>
    <submittedName>
        <fullName evidence="6">Rna recognition motif-containing protein</fullName>
    </submittedName>
</protein>
<name>A0A2C6LEW7_9APIC</name>
<feature type="compositionally biased region" description="Polar residues" evidence="4">
    <location>
        <begin position="642"/>
        <end position="660"/>
    </location>
</feature>
<evidence type="ECO:0000256" key="1">
    <source>
        <dbReference type="ARBA" id="ARBA00022737"/>
    </source>
</evidence>
<dbReference type="Pfam" id="PF00076">
    <property type="entry name" value="RRM_1"/>
    <property type="match status" value="3"/>
</dbReference>
<dbReference type="GO" id="GO:0003723">
    <property type="term" value="F:RNA binding"/>
    <property type="evidence" value="ECO:0007669"/>
    <property type="project" value="UniProtKB-UniRule"/>
</dbReference>
<reference evidence="6 7" key="1">
    <citation type="journal article" date="2017" name="Int. J. Parasitol.">
        <title>The genome of the protozoan parasite Cystoisospora suis and a reverse vaccinology approach to identify vaccine candidates.</title>
        <authorList>
            <person name="Palmieri N."/>
            <person name="Shrestha A."/>
            <person name="Ruttkowski B."/>
            <person name="Beck T."/>
            <person name="Vogl C."/>
            <person name="Tomley F."/>
            <person name="Blake D.P."/>
            <person name="Joachim A."/>
        </authorList>
    </citation>
    <scope>NUCLEOTIDE SEQUENCE [LARGE SCALE GENOMIC DNA]</scope>
    <source>
        <strain evidence="6 7">Wien I</strain>
    </source>
</reference>
<feature type="region of interest" description="Disordered" evidence="4">
    <location>
        <begin position="712"/>
        <end position="731"/>
    </location>
</feature>
<accession>A0A2C6LEW7</accession>
<dbReference type="VEuPathDB" id="ToxoDB:CSUI_000967"/>
<evidence type="ECO:0000313" key="6">
    <source>
        <dbReference type="EMBL" id="PHJ25186.1"/>
    </source>
</evidence>
<evidence type="ECO:0000256" key="2">
    <source>
        <dbReference type="ARBA" id="ARBA00022884"/>
    </source>
</evidence>
<feature type="compositionally biased region" description="Low complexity" evidence="4">
    <location>
        <begin position="625"/>
        <end position="641"/>
    </location>
</feature>
<dbReference type="CDD" id="cd00590">
    <property type="entry name" value="RRM_SF"/>
    <property type="match status" value="1"/>
</dbReference>
<feature type="region of interest" description="Disordered" evidence="4">
    <location>
        <begin position="835"/>
        <end position="874"/>
    </location>
</feature>
<dbReference type="OrthoDB" id="331354at2759"/>
<feature type="compositionally biased region" description="Polar residues" evidence="4">
    <location>
        <begin position="436"/>
        <end position="446"/>
    </location>
</feature>
<keyword evidence="7" id="KW-1185">Reference proteome</keyword>
<feature type="region of interest" description="Disordered" evidence="4">
    <location>
        <begin position="625"/>
        <end position="674"/>
    </location>
</feature>
<feature type="domain" description="RRM" evidence="5">
    <location>
        <begin position="350"/>
        <end position="427"/>
    </location>
</feature>
<sequence>MLGTTHCLLESHFKVEQTRGRKFCPQISIHGRSVLAFGLGVSLWTLPHLRQPLVRGSLVPSLAPALSNRKGSLGQANIGDLARVVVENTIGSSGRHLCKHQLGMNQVLLAAEGAHSQETMEPENRSTCGTTLLDVVTPGDLLASPASGDLLVSLGPGASGSLTVVAGGESVPVGAAGAASAASQGGGGAAQGEGDAGAMGLPSSAAGGAGGGSVTSKGSGAAGPQIGSLRPGPVGPADKSELASNSQKTNIFVFQIPLYWSEQDLLQHFSECGTVTSVRVERKSGGRNRGYGFVCFSDPKSAQQAVERMDGQVFDGKKLQVSLKRPRKETAGQLPAEMYPRTGTSKGTKCSLFVFHVPPNWRDEELQKHFETYGRCASAVVVRRRDGSSKGYGFVDFEDAESALCALQLASQEVVEGKRLKVLLKTEPKRRGFSGNHFNRQGSWPSGNGGSGYLPQQGEYGLGEQRPPTGGRRGQFRSQEGGRGRPGGVFPDREGELGQIANKGFVRRPEAWRGGRGGGASRGGGKYGKPECTVFIFHVPPEWNDGDLKRHFRHFGRIRAATVQRDDDGQSRGFGFISFETPSSAHNAVAGMNGFHTGSKYLKVMLKSISGGNAVGGAGSAASKAAGAQQQRADQAAHHGQTGMNQAMVPQQEESPSQLGGPSHAVAGTHTPWLAPPPPPHHVAAVLMHHAAHSAASSGSFPAYCEGSLPNYPQHQAHHPPDQQHGPSSSGLVTVAEPVYSMAQGIPAGAARNSNQTQATAGITGTGLGVGHAGDHQQGGGNLVGPLIVPGASSAYMQHIDGSGHAIVRDSSVSDGGLGAGTAYGGVGVGSGVGAAAGGTSGALHRSKPKGGEGDGRRSSGRVPHDGSNTSDQA</sequence>
<comment type="caution">
    <text evidence="6">The sequence shown here is derived from an EMBL/GenBank/DDBJ whole genome shotgun (WGS) entry which is preliminary data.</text>
</comment>
<dbReference type="AlphaFoldDB" id="A0A2C6LEW7"/>
<dbReference type="InterPro" id="IPR012677">
    <property type="entry name" value="Nucleotide-bd_a/b_plait_sf"/>
</dbReference>
<dbReference type="PANTHER" id="PTHR24012">
    <property type="entry name" value="RNA BINDING PROTEIN"/>
    <property type="match status" value="1"/>
</dbReference>
<feature type="domain" description="RRM" evidence="5">
    <location>
        <begin position="532"/>
        <end position="609"/>
    </location>
</feature>
<dbReference type="SUPFAM" id="SSF54928">
    <property type="entry name" value="RNA-binding domain, RBD"/>
    <property type="match status" value="2"/>
</dbReference>
<dbReference type="PROSITE" id="PS50102">
    <property type="entry name" value="RRM"/>
    <property type="match status" value="3"/>
</dbReference>
<evidence type="ECO:0000256" key="3">
    <source>
        <dbReference type="PROSITE-ProRule" id="PRU00176"/>
    </source>
</evidence>
<feature type="domain" description="RRM" evidence="5">
    <location>
        <begin position="249"/>
        <end position="326"/>
    </location>
</feature>
<feature type="compositionally biased region" description="Low complexity" evidence="4">
    <location>
        <begin position="214"/>
        <end position="223"/>
    </location>
</feature>
<keyword evidence="2 3" id="KW-0694">RNA-binding</keyword>
<feature type="region of interest" description="Disordered" evidence="4">
    <location>
        <begin position="431"/>
        <end position="503"/>
    </location>
</feature>
<gene>
    <name evidence="6" type="ORF">CSUI_000967</name>
</gene>
<feature type="region of interest" description="Disordered" evidence="4">
    <location>
        <begin position="178"/>
        <end position="242"/>
    </location>
</feature>
<organism evidence="6 7">
    <name type="scientific">Cystoisospora suis</name>
    <dbReference type="NCBI Taxonomy" id="483139"/>
    <lineage>
        <taxon>Eukaryota</taxon>
        <taxon>Sar</taxon>
        <taxon>Alveolata</taxon>
        <taxon>Apicomplexa</taxon>
        <taxon>Conoidasida</taxon>
        <taxon>Coccidia</taxon>
        <taxon>Eucoccidiorida</taxon>
        <taxon>Eimeriorina</taxon>
        <taxon>Sarcocystidae</taxon>
        <taxon>Cystoisospora</taxon>
    </lineage>
</organism>
<dbReference type="GeneID" id="94424384"/>
<dbReference type="InterPro" id="IPR000504">
    <property type="entry name" value="RRM_dom"/>
</dbReference>
<dbReference type="Gene3D" id="3.30.70.330">
    <property type="match status" value="3"/>
</dbReference>
<dbReference type="SMART" id="SM00360">
    <property type="entry name" value="RRM"/>
    <property type="match status" value="3"/>
</dbReference>
<dbReference type="RefSeq" id="XP_067926858.1">
    <property type="nucleotide sequence ID" value="XM_068061173.1"/>
</dbReference>
<dbReference type="InterPro" id="IPR035979">
    <property type="entry name" value="RBD_domain_sf"/>
</dbReference>
<keyword evidence="1" id="KW-0677">Repeat</keyword>
<feature type="compositionally biased region" description="Gly residues" evidence="4">
    <location>
        <begin position="184"/>
        <end position="197"/>
    </location>
</feature>
<evidence type="ECO:0000256" key="4">
    <source>
        <dbReference type="SAM" id="MobiDB-lite"/>
    </source>
</evidence>
<proteinExistence type="predicted"/>
<evidence type="ECO:0000313" key="7">
    <source>
        <dbReference type="Proteomes" id="UP000221165"/>
    </source>
</evidence>
<dbReference type="Proteomes" id="UP000221165">
    <property type="component" value="Unassembled WGS sequence"/>
</dbReference>
<evidence type="ECO:0000259" key="5">
    <source>
        <dbReference type="PROSITE" id="PS50102"/>
    </source>
</evidence>